<evidence type="ECO:0000313" key="2">
    <source>
        <dbReference type="EMBL" id="JAP08842.1"/>
    </source>
</evidence>
<protein>
    <submittedName>
        <fullName evidence="2">Putative ovule protein</fullName>
    </submittedName>
</protein>
<reference evidence="2" key="1">
    <citation type="submission" date="2015-12" db="EMBL/GenBank/DDBJ databases">
        <title>Gene expression during late stages of embryo sac development: a critical building block for successful pollen-pistil interactions.</title>
        <authorList>
            <person name="Liu Y."/>
            <person name="Joly V."/>
            <person name="Sabar M."/>
            <person name="Matton D.P."/>
        </authorList>
    </citation>
    <scope>NUCLEOTIDE SEQUENCE</scope>
</reference>
<keyword evidence="1" id="KW-1133">Transmembrane helix</keyword>
<keyword evidence="1" id="KW-0472">Membrane</keyword>
<sequence>MVMQCLVCLLLPALDKPTELILWIMILKFLGSFLNQWVIVKDLFCIILLLDMWGTMEFMFQCLWMILRSSLGSTQVPTLLVSVLGFHTRKQW</sequence>
<keyword evidence="1" id="KW-0812">Transmembrane</keyword>
<evidence type="ECO:0000256" key="1">
    <source>
        <dbReference type="SAM" id="Phobius"/>
    </source>
</evidence>
<accession>A0A0V0GLU7</accession>
<feature type="transmembrane region" description="Helical" evidence="1">
    <location>
        <begin position="25"/>
        <end position="50"/>
    </location>
</feature>
<dbReference type="AlphaFoldDB" id="A0A0V0GLU7"/>
<dbReference type="EMBL" id="GEDG01036168">
    <property type="protein sequence ID" value="JAP08842.1"/>
    <property type="molecule type" value="Transcribed_RNA"/>
</dbReference>
<proteinExistence type="predicted"/>
<organism evidence="2">
    <name type="scientific">Solanum chacoense</name>
    <name type="common">Chaco potato</name>
    <dbReference type="NCBI Taxonomy" id="4108"/>
    <lineage>
        <taxon>Eukaryota</taxon>
        <taxon>Viridiplantae</taxon>
        <taxon>Streptophyta</taxon>
        <taxon>Embryophyta</taxon>
        <taxon>Tracheophyta</taxon>
        <taxon>Spermatophyta</taxon>
        <taxon>Magnoliopsida</taxon>
        <taxon>eudicotyledons</taxon>
        <taxon>Gunneridae</taxon>
        <taxon>Pentapetalae</taxon>
        <taxon>asterids</taxon>
        <taxon>lamiids</taxon>
        <taxon>Solanales</taxon>
        <taxon>Solanaceae</taxon>
        <taxon>Solanoideae</taxon>
        <taxon>Solaneae</taxon>
        <taxon>Solanum</taxon>
    </lineage>
</organism>
<name>A0A0V0GLU7_SOLCH</name>